<gene>
    <name evidence="1" type="ORF">GCM10011378_42740</name>
</gene>
<evidence type="ECO:0000313" key="2">
    <source>
        <dbReference type="Proteomes" id="UP000601361"/>
    </source>
</evidence>
<dbReference type="EMBL" id="BMGS01000019">
    <property type="protein sequence ID" value="GGG62077.1"/>
    <property type="molecule type" value="Genomic_DNA"/>
</dbReference>
<keyword evidence="2" id="KW-1185">Reference proteome</keyword>
<proteinExistence type="predicted"/>
<organism evidence="1 2">
    <name type="scientific">Hymenobacter glacieicola</name>
    <dbReference type="NCBI Taxonomy" id="1562124"/>
    <lineage>
        <taxon>Bacteria</taxon>
        <taxon>Pseudomonadati</taxon>
        <taxon>Bacteroidota</taxon>
        <taxon>Cytophagia</taxon>
        <taxon>Cytophagales</taxon>
        <taxon>Hymenobacteraceae</taxon>
        <taxon>Hymenobacter</taxon>
    </lineage>
</organism>
<dbReference type="Proteomes" id="UP000601361">
    <property type="component" value="Unassembled WGS sequence"/>
</dbReference>
<sequence>MLQLNIPESNFLRKIPRLLDKRDALHIETIRICIDSIYLDYDNLYQNLLTYNSIHGGGKIAGD</sequence>
<accession>A0ABQ1X9A6</accession>
<protein>
    <submittedName>
        <fullName evidence="1">Uncharacterized protein</fullName>
    </submittedName>
</protein>
<comment type="caution">
    <text evidence="1">The sequence shown here is derived from an EMBL/GenBank/DDBJ whole genome shotgun (WGS) entry which is preliminary data.</text>
</comment>
<evidence type="ECO:0000313" key="1">
    <source>
        <dbReference type="EMBL" id="GGG62077.1"/>
    </source>
</evidence>
<reference evidence="2" key="1">
    <citation type="journal article" date="2019" name="Int. J. Syst. Evol. Microbiol.">
        <title>The Global Catalogue of Microorganisms (GCM) 10K type strain sequencing project: providing services to taxonomists for standard genome sequencing and annotation.</title>
        <authorList>
            <consortium name="The Broad Institute Genomics Platform"/>
            <consortium name="The Broad Institute Genome Sequencing Center for Infectious Disease"/>
            <person name="Wu L."/>
            <person name="Ma J."/>
        </authorList>
    </citation>
    <scope>NUCLEOTIDE SEQUENCE [LARGE SCALE GENOMIC DNA]</scope>
    <source>
        <strain evidence="2">CGMCC 1.12990</strain>
    </source>
</reference>
<name>A0ABQ1X9A6_9BACT</name>